<organism evidence="1 2">
    <name type="scientific">Myxococcus fulvus</name>
    <dbReference type="NCBI Taxonomy" id="33"/>
    <lineage>
        <taxon>Bacteria</taxon>
        <taxon>Pseudomonadati</taxon>
        <taxon>Myxococcota</taxon>
        <taxon>Myxococcia</taxon>
        <taxon>Myxococcales</taxon>
        <taxon>Cystobacterineae</taxon>
        <taxon>Myxococcaceae</taxon>
        <taxon>Myxococcus</taxon>
    </lineage>
</organism>
<accession>A0A511T626</accession>
<comment type="caution">
    <text evidence="1">The sequence shown here is derived from an EMBL/GenBank/DDBJ whole genome shotgun (WGS) entry which is preliminary data.</text>
</comment>
<name>A0A511T626_MYXFU</name>
<dbReference type="STRING" id="1334629.MFUL124B02_17735"/>
<proteinExistence type="predicted"/>
<dbReference type="AlphaFoldDB" id="A0A511T626"/>
<protein>
    <submittedName>
        <fullName evidence="1">Uncharacterized protein</fullName>
    </submittedName>
</protein>
<evidence type="ECO:0000313" key="1">
    <source>
        <dbReference type="EMBL" id="GEN09621.1"/>
    </source>
</evidence>
<reference evidence="1 2" key="1">
    <citation type="submission" date="2019-07" db="EMBL/GenBank/DDBJ databases">
        <title>Whole genome shotgun sequence of Myxococcus fulvus NBRC 100333.</title>
        <authorList>
            <person name="Hosoyama A."/>
            <person name="Uohara A."/>
            <person name="Ohji S."/>
            <person name="Ichikawa N."/>
        </authorList>
    </citation>
    <scope>NUCLEOTIDE SEQUENCE [LARGE SCALE GENOMIC DNA]</scope>
    <source>
        <strain evidence="1 2">NBRC 100333</strain>
    </source>
</reference>
<dbReference type="EMBL" id="BJXR01000034">
    <property type="protein sequence ID" value="GEN09621.1"/>
    <property type="molecule type" value="Genomic_DNA"/>
</dbReference>
<gene>
    <name evidence="1" type="ORF">MFU01_46580</name>
</gene>
<evidence type="ECO:0000313" key="2">
    <source>
        <dbReference type="Proteomes" id="UP000321514"/>
    </source>
</evidence>
<sequence>MQILGISLAAEECMSISPHQGQDSTHDELDVIKATRCGWTLNGHLVKDNIINVPAGITNVLLFETAPDLVDPSIHLRTTGAPPRLPIDLFVPTDVPIHDFLPAGQYILICRFRDILAGDINGTLNVGTGTEDPRGDANVSV</sequence>
<dbReference type="Proteomes" id="UP000321514">
    <property type="component" value="Unassembled WGS sequence"/>
</dbReference>